<dbReference type="InterPro" id="IPR001810">
    <property type="entry name" value="F-box_dom"/>
</dbReference>
<dbReference type="InterPro" id="IPR050796">
    <property type="entry name" value="SCF_F-box_component"/>
</dbReference>
<evidence type="ECO:0000259" key="1">
    <source>
        <dbReference type="PROSITE" id="PS50181"/>
    </source>
</evidence>
<dbReference type="PANTHER" id="PTHR31672:SF13">
    <property type="entry name" value="F-BOX PROTEIN CPR30-LIKE"/>
    <property type="match status" value="1"/>
</dbReference>
<dbReference type="Proteomes" id="UP000230069">
    <property type="component" value="Unassembled WGS sequence"/>
</dbReference>
<dbReference type="OrthoDB" id="591557at2759"/>
<dbReference type="InParanoid" id="A0A2G5DEU2"/>
<accession>A0A2G5DEU2</accession>
<dbReference type="SUPFAM" id="SSF50965">
    <property type="entry name" value="Galactose oxidase, central domain"/>
    <property type="match status" value="1"/>
</dbReference>
<dbReference type="InterPro" id="IPR011043">
    <property type="entry name" value="Gal_Oxase/kelch_b-propeller"/>
</dbReference>
<dbReference type="NCBIfam" id="TIGR01640">
    <property type="entry name" value="F_box_assoc_1"/>
    <property type="match status" value="1"/>
</dbReference>
<dbReference type="Pfam" id="PF00646">
    <property type="entry name" value="F-box"/>
    <property type="match status" value="1"/>
</dbReference>
<evidence type="ECO:0000313" key="2">
    <source>
        <dbReference type="EMBL" id="PIA42045.1"/>
    </source>
</evidence>
<gene>
    <name evidence="2" type="ORF">AQUCO_02100115v1</name>
</gene>
<dbReference type="EMBL" id="KZ305038">
    <property type="protein sequence ID" value="PIA42045.1"/>
    <property type="molecule type" value="Genomic_DNA"/>
</dbReference>
<dbReference type="PROSITE" id="PS50181">
    <property type="entry name" value="FBOX"/>
    <property type="match status" value="1"/>
</dbReference>
<dbReference type="STRING" id="218851.A0A2G5DEU2"/>
<dbReference type="Pfam" id="PF07734">
    <property type="entry name" value="FBA_1"/>
    <property type="match status" value="1"/>
</dbReference>
<dbReference type="InterPro" id="IPR036047">
    <property type="entry name" value="F-box-like_dom_sf"/>
</dbReference>
<protein>
    <recommendedName>
        <fullName evidence="1">F-box domain-containing protein</fullName>
    </recommendedName>
</protein>
<dbReference type="SUPFAM" id="SSF81383">
    <property type="entry name" value="F-box domain"/>
    <property type="match status" value="1"/>
</dbReference>
<dbReference type="InterPro" id="IPR017451">
    <property type="entry name" value="F-box-assoc_interact_dom"/>
</dbReference>
<evidence type="ECO:0000313" key="3">
    <source>
        <dbReference type="Proteomes" id="UP000230069"/>
    </source>
</evidence>
<proteinExistence type="predicted"/>
<dbReference type="InterPro" id="IPR006527">
    <property type="entry name" value="F-box-assoc_dom_typ1"/>
</dbReference>
<dbReference type="PANTHER" id="PTHR31672">
    <property type="entry name" value="BNACNNG10540D PROTEIN"/>
    <property type="match status" value="1"/>
</dbReference>
<name>A0A2G5DEU2_AQUCA</name>
<keyword evidence="3" id="KW-1185">Reference proteome</keyword>
<reference evidence="2 3" key="1">
    <citation type="submission" date="2017-09" db="EMBL/GenBank/DDBJ databases">
        <title>WGS assembly of Aquilegia coerulea Goldsmith.</title>
        <authorList>
            <person name="Hodges S."/>
            <person name="Kramer E."/>
            <person name="Nordborg M."/>
            <person name="Tomkins J."/>
            <person name="Borevitz J."/>
            <person name="Derieg N."/>
            <person name="Yan J."/>
            <person name="Mihaltcheva S."/>
            <person name="Hayes R.D."/>
            <person name="Rokhsar D."/>
        </authorList>
    </citation>
    <scope>NUCLEOTIDE SEQUENCE [LARGE SCALE GENOMIC DNA]</scope>
    <source>
        <strain evidence="3">cv. Goldsmith</strain>
    </source>
</reference>
<dbReference type="SMART" id="SM00256">
    <property type="entry name" value="FBOX"/>
    <property type="match status" value="1"/>
</dbReference>
<organism evidence="2 3">
    <name type="scientific">Aquilegia coerulea</name>
    <name type="common">Rocky mountain columbine</name>
    <dbReference type="NCBI Taxonomy" id="218851"/>
    <lineage>
        <taxon>Eukaryota</taxon>
        <taxon>Viridiplantae</taxon>
        <taxon>Streptophyta</taxon>
        <taxon>Embryophyta</taxon>
        <taxon>Tracheophyta</taxon>
        <taxon>Spermatophyta</taxon>
        <taxon>Magnoliopsida</taxon>
        <taxon>Ranunculales</taxon>
        <taxon>Ranunculaceae</taxon>
        <taxon>Thalictroideae</taxon>
        <taxon>Aquilegia</taxon>
    </lineage>
</organism>
<feature type="domain" description="F-box" evidence="1">
    <location>
        <begin position="1"/>
        <end position="47"/>
    </location>
</feature>
<sequence>MADFINIPCDILIDIFSRIPIKSLVQLRCVSKSLLHFITDSLVFNMHVSYSKNLKILLNDFNCCYALDCISWGSSNGLILLSFDRRYDDKVYCLWNPYTGEYIKANLHDSEMPFNVSVYYNSTDKNYDFLVIQYHESNVYDRSSCVDIYSLASSSWREMKSIPYRIATRHGVSVDGSLHWVAAHKSRRSYRYDLVIAFEIGGDKFREVPLPNHMNPDCFIDITELGGELCLVCNYKILAEAWLMKDYGVTSSWTKLFSIKASPGVYFRSLMPLCFTKDGKLLLHMDDRMLALYHPIEDLFCFNIKGIPQTFVPIIYYENQIVMKGENNKMVL</sequence>
<dbReference type="AlphaFoldDB" id="A0A2G5DEU2"/>
<dbReference type="FunCoup" id="A0A2G5DEU2">
    <property type="interactions" value="108"/>
</dbReference>